<accession>A0A1F5UUY0</accession>
<feature type="signal peptide" evidence="3">
    <location>
        <begin position="1"/>
        <end position="22"/>
    </location>
</feature>
<proteinExistence type="predicted"/>
<organism evidence="4 5">
    <name type="scientific">Fraserbacteria sp. (strain RBG_16_55_9)</name>
    <dbReference type="NCBI Taxonomy" id="1817864"/>
    <lineage>
        <taxon>Bacteria</taxon>
        <taxon>Candidatus Fraseribacteriota</taxon>
    </lineage>
</organism>
<dbReference type="Gene3D" id="1.20.5.340">
    <property type="match status" value="1"/>
</dbReference>
<dbReference type="InterPro" id="IPR013783">
    <property type="entry name" value="Ig-like_fold"/>
</dbReference>
<keyword evidence="2" id="KW-1133">Transmembrane helix</keyword>
<name>A0A1F5UUY0_FRAXR</name>
<comment type="caution">
    <text evidence="4">The sequence shown here is derived from an EMBL/GenBank/DDBJ whole genome shotgun (WGS) entry which is preliminary data.</text>
</comment>
<dbReference type="Gene3D" id="2.60.40.10">
    <property type="entry name" value="Immunoglobulins"/>
    <property type="match status" value="1"/>
</dbReference>
<keyword evidence="3" id="KW-0732">Signal</keyword>
<dbReference type="STRING" id="1817864.A2Z21_02850"/>
<gene>
    <name evidence="4" type="ORF">A2Z21_02850</name>
</gene>
<dbReference type="Proteomes" id="UP000179157">
    <property type="component" value="Unassembled WGS sequence"/>
</dbReference>
<keyword evidence="2" id="KW-0812">Transmembrane</keyword>
<dbReference type="Gene3D" id="2.60.120.560">
    <property type="entry name" value="Exo-inulinase, domain 1"/>
    <property type="match status" value="1"/>
</dbReference>
<dbReference type="AlphaFoldDB" id="A0A1F5UUY0"/>
<feature type="transmembrane region" description="Helical" evidence="2">
    <location>
        <begin position="450"/>
        <end position="470"/>
    </location>
</feature>
<feature type="compositionally biased region" description="Low complexity" evidence="1">
    <location>
        <begin position="309"/>
        <end position="322"/>
    </location>
</feature>
<feature type="region of interest" description="Disordered" evidence="1">
    <location>
        <begin position="290"/>
        <end position="327"/>
    </location>
</feature>
<protein>
    <submittedName>
        <fullName evidence="4">Uncharacterized protein</fullName>
    </submittedName>
</protein>
<evidence type="ECO:0000313" key="4">
    <source>
        <dbReference type="EMBL" id="OGF54953.1"/>
    </source>
</evidence>
<feature type="chain" id="PRO_5009521783" evidence="3">
    <location>
        <begin position="23"/>
        <end position="472"/>
    </location>
</feature>
<reference evidence="4 5" key="1">
    <citation type="journal article" date="2016" name="Nat. Commun.">
        <title>Thousands of microbial genomes shed light on interconnected biogeochemical processes in an aquifer system.</title>
        <authorList>
            <person name="Anantharaman K."/>
            <person name="Brown C.T."/>
            <person name="Hug L.A."/>
            <person name="Sharon I."/>
            <person name="Castelle C.J."/>
            <person name="Probst A.J."/>
            <person name="Thomas B.C."/>
            <person name="Singh A."/>
            <person name="Wilkins M.J."/>
            <person name="Karaoz U."/>
            <person name="Brodie E.L."/>
            <person name="Williams K.H."/>
            <person name="Hubbard S.S."/>
            <person name="Banfield J.F."/>
        </authorList>
    </citation>
    <scope>NUCLEOTIDE SEQUENCE [LARGE SCALE GENOMIC DNA]</scope>
    <source>
        <strain evidence="5">RBG_16_55_9</strain>
    </source>
</reference>
<evidence type="ECO:0000256" key="2">
    <source>
        <dbReference type="SAM" id="Phobius"/>
    </source>
</evidence>
<evidence type="ECO:0000256" key="1">
    <source>
        <dbReference type="SAM" id="MobiDB-lite"/>
    </source>
</evidence>
<dbReference type="Pfam" id="PF09136">
    <property type="entry name" value="Glucodextran_B"/>
    <property type="match status" value="1"/>
</dbReference>
<evidence type="ECO:0000256" key="3">
    <source>
        <dbReference type="SAM" id="SignalP"/>
    </source>
</evidence>
<dbReference type="EMBL" id="MFGX01000067">
    <property type="protein sequence ID" value="OGF54953.1"/>
    <property type="molecule type" value="Genomic_DNA"/>
</dbReference>
<evidence type="ECO:0000313" key="5">
    <source>
        <dbReference type="Proteomes" id="UP000179157"/>
    </source>
</evidence>
<keyword evidence="2" id="KW-0472">Membrane</keyword>
<sequence>MRSRIGLSILLIILALVSQGGAQQTESVSISITSPADGYITVSSEVEIQGVASVTRTGIEIIMVIVSVNGEAQKVALNSDGTFKTTVALENGKNLISAIAITADKELGSAKINVTRQNPMLFFDDFEGNRPNSAWAAGSGTWSIEGGFYVVPQHWADAYTYVLTPDSTSWQDYAVEVNVINAHRTYRAGIVVRAQDHLNKIFLMWQNDSWLCWIVVKNNRGSDCMGQVGPGLTDTVHLRVEVVGDTYTAYVNGIKRTSIQDTTFRKGMPGLMVQNREWIAFDNFKVESLEPGTPTTIAEVPQPLPPQQPAEQTTPSAPTSSTDLQDINNRLNGLEPRVATLETHAEQHGSHLSNLENRISSWGQDISSLKATVANLGGEHQKFTTQVQEIAGRVEVLEKQPAPGLPPDMNARMQAIQQSLATIGQTVKESRAEISELRGELQGAKSSAQLGLMAGIAGAALALLIALGILRL</sequence>